<dbReference type="Gene3D" id="3.20.20.450">
    <property type="entry name" value="EAL domain"/>
    <property type="match status" value="1"/>
</dbReference>
<evidence type="ECO:0000313" key="3">
    <source>
        <dbReference type="Proteomes" id="UP000306980"/>
    </source>
</evidence>
<dbReference type="Proteomes" id="UP000306980">
    <property type="component" value="Unassembled WGS sequence"/>
</dbReference>
<dbReference type="SUPFAM" id="SSF141868">
    <property type="entry name" value="EAL domain-like"/>
    <property type="match status" value="1"/>
</dbReference>
<name>A0A5S3QLL2_9BACI</name>
<dbReference type="EMBL" id="VCIA01000001">
    <property type="protein sequence ID" value="TMN22669.1"/>
    <property type="molecule type" value="Genomic_DNA"/>
</dbReference>
<dbReference type="PROSITE" id="PS50883">
    <property type="entry name" value="EAL"/>
    <property type="match status" value="1"/>
</dbReference>
<evidence type="ECO:0000259" key="1">
    <source>
        <dbReference type="PROSITE" id="PS50883"/>
    </source>
</evidence>
<dbReference type="AlphaFoldDB" id="A0A5S3QLL2"/>
<dbReference type="PANTHER" id="PTHR44757">
    <property type="entry name" value="DIGUANYLATE CYCLASE DGCP"/>
    <property type="match status" value="1"/>
</dbReference>
<dbReference type="InterPro" id="IPR052155">
    <property type="entry name" value="Biofilm_reg_signaling"/>
</dbReference>
<evidence type="ECO:0000313" key="2">
    <source>
        <dbReference type="EMBL" id="TMN22669.1"/>
    </source>
</evidence>
<dbReference type="Pfam" id="PF00563">
    <property type="entry name" value="EAL"/>
    <property type="match status" value="1"/>
</dbReference>
<dbReference type="InterPro" id="IPR001633">
    <property type="entry name" value="EAL_dom"/>
</dbReference>
<gene>
    <name evidence="2" type="ORF">FFL34_11615</name>
</gene>
<dbReference type="OrthoDB" id="9759607at2"/>
<dbReference type="CDD" id="cd01948">
    <property type="entry name" value="EAL"/>
    <property type="match status" value="1"/>
</dbReference>
<feature type="domain" description="EAL" evidence="1">
    <location>
        <begin position="1"/>
        <end position="117"/>
    </location>
</feature>
<proteinExistence type="predicted"/>
<dbReference type="PANTHER" id="PTHR44757:SF2">
    <property type="entry name" value="BIOFILM ARCHITECTURE MAINTENANCE PROTEIN MBAA"/>
    <property type="match status" value="1"/>
</dbReference>
<accession>A0A5S3QLL2</accession>
<reference evidence="2 3" key="1">
    <citation type="submission" date="2019-05" db="EMBL/GenBank/DDBJ databases">
        <title>Genomic analysis of Lentibacillus sp. NKC220-2.</title>
        <authorList>
            <person name="Oh Y.J."/>
        </authorList>
    </citation>
    <scope>NUCLEOTIDE SEQUENCE [LARGE SCALE GENOMIC DNA]</scope>
    <source>
        <strain evidence="2 3">NKC220-2</strain>
    </source>
</reference>
<comment type="caution">
    <text evidence="2">The sequence shown here is derived from an EMBL/GenBank/DDBJ whole genome shotgun (WGS) entry which is preliminary data.</text>
</comment>
<dbReference type="SMART" id="SM00052">
    <property type="entry name" value="EAL"/>
    <property type="match status" value="1"/>
</dbReference>
<dbReference type="InterPro" id="IPR035919">
    <property type="entry name" value="EAL_sf"/>
</dbReference>
<organism evidence="2 3">
    <name type="scientific">Lentibacillus cibarius</name>
    <dbReference type="NCBI Taxonomy" id="2583219"/>
    <lineage>
        <taxon>Bacteria</taxon>
        <taxon>Bacillati</taxon>
        <taxon>Bacillota</taxon>
        <taxon>Bacilli</taxon>
        <taxon>Bacillales</taxon>
        <taxon>Bacillaceae</taxon>
        <taxon>Lentibacillus</taxon>
    </lineage>
</organism>
<sequence length="117" mass="13265">MTLKEGLKVAITNEEFYIHYQPQFDLHSKNMVGLEALLRWHHPKLGSVSPAEFIPLAEETGSIVSIGKWVLRSACEQTNAWQRNGHPLLKIAVNVSAYQLTHPSFLEDLKQIIQETS</sequence>
<protein>
    <submittedName>
        <fullName evidence="2">EAL domain-containing protein</fullName>
    </submittedName>
</protein>